<protein>
    <submittedName>
        <fullName evidence="4">HTH-type transcriptional repressor KstR2</fullName>
    </submittedName>
</protein>
<accession>A0AAQ1UHA3</accession>
<evidence type="ECO:0000259" key="3">
    <source>
        <dbReference type="PROSITE" id="PS50977"/>
    </source>
</evidence>
<dbReference type="GO" id="GO:0003677">
    <property type="term" value="F:DNA binding"/>
    <property type="evidence" value="ECO:0007669"/>
    <property type="project" value="UniProtKB-UniRule"/>
</dbReference>
<organism evidence="4 5">
    <name type="scientific">Segatella buccae</name>
    <dbReference type="NCBI Taxonomy" id="28126"/>
    <lineage>
        <taxon>Bacteria</taxon>
        <taxon>Pseudomonadati</taxon>
        <taxon>Bacteroidota</taxon>
        <taxon>Bacteroidia</taxon>
        <taxon>Bacteroidales</taxon>
        <taxon>Prevotellaceae</taxon>
        <taxon>Segatella</taxon>
    </lineage>
</organism>
<dbReference type="PROSITE" id="PS50977">
    <property type="entry name" value="HTH_TETR_2"/>
    <property type="match status" value="1"/>
</dbReference>
<dbReference type="Pfam" id="PF00440">
    <property type="entry name" value="TetR_N"/>
    <property type="match status" value="1"/>
</dbReference>
<feature type="DNA-binding region" description="H-T-H motif" evidence="2">
    <location>
        <begin position="32"/>
        <end position="51"/>
    </location>
</feature>
<dbReference type="SUPFAM" id="SSF46689">
    <property type="entry name" value="Homeodomain-like"/>
    <property type="match status" value="1"/>
</dbReference>
<evidence type="ECO:0000313" key="5">
    <source>
        <dbReference type="Proteomes" id="UP000255283"/>
    </source>
</evidence>
<evidence type="ECO:0000256" key="1">
    <source>
        <dbReference type="ARBA" id="ARBA00023125"/>
    </source>
</evidence>
<dbReference type="InterPro" id="IPR050109">
    <property type="entry name" value="HTH-type_TetR-like_transc_reg"/>
</dbReference>
<gene>
    <name evidence="4" type="primary">kstR2_2</name>
    <name evidence="4" type="ORF">NCTC13063_00312</name>
</gene>
<dbReference type="PANTHER" id="PTHR30328">
    <property type="entry name" value="TRANSCRIPTIONAL REPRESSOR"/>
    <property type="match status" value="1"/>
</dbReference>
<dbReference type="Gene3D" id="1.10.357.10">
    <property type="entry name" value="Tetracycline Repressor, domain 2"/>
    <property type="match status" value="1"/>
</dbReference>
<dbReference type="EMBL" id="UGTJ01000001">
    <property type="protein sequence ID" value="SUB79059.1"/>
    <property type="molecule type" value="Genomic_DNA"/>
</dbReference>
<dbReference type="AlphaFoldDB" id="A0AAQ1UHA3"/>
<name>A0AAQ1UHA3_9BACT</name>
<reference evidence="4 5" key="1">
    <citation type="submission" date="2018-06" db="EMBL/GenBank/DDBJ databases">
        <authorList>
            <consortium name="Pathogen Informatics"/>
            <person name="Doyle S."/>
        </authorList>
    </citation>
    <scope>NUCLEOTIDE SEQUENCE [LARGE SCALE GENOMIC DNA]</scope>
    <source>
        <strain evidence="4 5">NCTC13063</strain>
    </source>
</reference>
<comment type="caution">
    <text evidence="4">The sequence shown here is derived from an EMBL/GenBank/DDBJ whole genome shotgun (WGS) entry which is preliminary data.</text>
</comment>
<dbReference type="InterPro" id="IPR001647">
    <property type="entry name" value="HTH_TetR"/>
</dbReference>
<evidence type="ECO:0000256" key="2">
    <source>
        <dbReference type="PROSITE-ProRule" id="PRU00335"/>
    </source>
</evidence>
<dbReference type="PANTHER" id="PTHR30328:SF54">
    <property type="entry name" value="HTH-TYPE TRANSCRIPTIONAL REPRESSOR SCO4008"/>
    <property type="match status" value="1"/>
</dbReference>
<feature type="domain" description="HTH tetR-type" evidence="3">
    <location>
        <begin position="9"/>
        <end position="69"/>
    </location>
</feature>
<dbReference type="Proteomes" id="UP000255283">
    <property type="component" value="Unassembled WGS sequence"/>
</dbReference>
<proteinExistence type="predicted"/>
<evidence type="ECO:0000313" key="4">
    <source>
        <dbReference type="EMBL" id="SUB79059.1"/>
    </source>
</evidence>
<dbReference type="InterPro" id="IPR009057">
    <property type="entry name" value="Homeodomain-like_sf"/>
</dbReference>
<dbReference type="Gene3D" id="1.10.10.60">
    <property type="entry name" value="Homeodomain-like"/>
    <property type="match status" value="1"/>
</dbReference>
<dbReference type="RefSeq" id="WP_048800044.1">
    <property type="nucleotide sequence ID" value="NZ_CALLWX010000024.1"/>
</dbReference>
<keyword evidence="1 2" id="KW-0238">DNA-binding</keyword>
<sequence length="206" mass="24467">MNVSSPYRTEVKNKILKISMKQFLSKGVKAVKMDDIAMSLSISKRTLYEIFADKEDLLYACIKKHEDDHDEWMERFDDGTHTVIDIIVEYYQVKVEFSKTINPTFFMELHKFSKVVGYLQNRHEKREKEAAVFFKRGIEEGYFRKDINYKLASRIGDMSMHSFMEKQLYQEFGVEEIFRSFIFVFIRGFCTQKGIKLLDSRLKTLV</sequence>